<protein>
    <submittedName>
        <fullName evidence="4">Abhydrolase domain-containing protein 16A-like</fullName>
    </submittedName>
</protein>
<dbReference type="RefSeq" id="XP_002732542.1">
    <property type="nucleotide sequence ID" value="XM_002732496.2"/>
</dbReference>
<dbReference type="Pfam" id="PF00561">
    <property type="entry name" value="Abhydrolase_1"/>
    <property type="match status" value="1"/>
</dbReference>
<dbReference type="Gene3D" id="3.40.50.1820">
    <property type="entry name" value="alpha/beta hydrolase"/>
    <property type="match status" value="1"/>
</dbReference>
<name>A0ABM0GLH0_SACKO</name>
<keyword evidence="3" id="KW-1185">Reference proteome</keyword>
<dbReference type="SUPFAM" id="SSF53474">
    <property type="entry name" value="alpha/beta-Hydrolases"/>
    <property type="match status" value="1"/>
</dbReference>
<evidence type="ECO:0000259" key="1">
    <source>
        <dbReference type="Pfam" id="PF00561"/>
    </source>
</evidence>
<evidence type="ECO:0000259" key="2">
    <source>
        <dbReference type="Pfam" id="PF22990"/>
    </source>
</evidence>
<dbReference type="Proteomes" id="UP000694865">
    <property type="component" value="Unplaced"/>
</dbReference>
<gene>
    <name evidence="4" type="primary">LOC100375565</name>
</gene>
<sequence>MASLVVRCVFGPRLYRLYGKGEIRGHDYEANRLERHSDTVVKWVNFFWNVGWYMSPGIGLFLYRRGYFCPEGLLSLAKFAGSILVLLFGAVCVRGIGRLSNPEYRQFLKILHDASVNNSPNAKKLLSQYDFHFKAWPVDFRWDELENDEKKTRLLSKSHKSRGLVEHVKGLPCQVLSYILVHTFGRRMIYPGSLSLLAGAVGPMLLQGRAKLCEQHNGIRAKLLARDNNEIDTMFVDRRNQKEHFNNGNILVVCCEGNAGFYEVGCMCTPLEGGYSVLGWNHPGFAGSTGVPYPVNEANAVDVVMQYAIEKLGFKVDDIVIFAWSIGGYSATLAAMNYPDIKAVVLDATFDDIVPLAISKMPNSWKGLIIRSMRDYFNLNIADQLCQYPGPIRLIRRSKDEIITTEEGVISTNRGNFLLIKLLQCRYPKLMTEESISVLNTWLSVPDTITQLSISTSLELDESECLQILQSYVEENSTSYPMLIGDDLGRDMKMKLVLFLASKYLGDFDSTHCTPLPASIFALPWSLDEEFLIYDGEN</sequence>
<organism evidence="3 4">
    <name type="scientific">Saccoglossus kowalevskii</name>
    <name type="common">Acorn worm</name>
    <dbReference type="NCBI Taxonomy" id="10224"/>
    <lineage>
        <taxon>Eukaryota</taxon>
        <taxon>Metazoa</taxon>
        <taxon>Hemichordata</taxon>
        <taxon>Enteropneusta</taxon>
        <taxon>Harrimaniidae</taxon>
        <taxon>Saccoglossus</taxon>
    </lineage>
</organism>
<dbReference type="InterPro" id="IPR029058">
    <property type="entry name" value="AB_hydrolase_fold"/>
</dbReference>
<evidence type="ECO:0000313" key="3">
    <source>
        <dbReference type="Proteomes" id="UP000694865"/>
    </source>
</evidence>
<evidence type="ECO:0000313" key="4">
    <source>
        <dbReference type="RefSeq" id="XP_002732542.1"/>
    </source>
</evidence>
<dbReference type="PANTHER" id="PTHR12277">
    <property type="entry name" value="ALPHA/BETA HYDROLASE DOMAIN-CONTAINING PROTEIN"/>
    <property type="match status" value="1"/>
</dbReference>
<reference evidence="4" key="1">
    <citation type="submission" date="2025-08" db="UniProtKB">
        <authorList>
            <consortium name="RefSeq"/>
        </authorList>
    </citation>
    <scope>IDENTIFICATION</scope>
    <source>
        <tissue evidence="4">Testes</tissue>
    </source>
</reference>
<feature type="domain" description="AB hydrolase-1" evidence="1">
    <location>
        <begin position="251"/>
        <end position="371"/>
    </location>
</feature>
<proteinExistence type="predicted"/>
<dbReference type="Pfam" id="PF22990">
    <property type="entry name" value="ABHD16_N"/>
    <property type="match status" value="1"/>
</dbReference>
<dbReference type="InterPro" id="IPR000073">
    <property type="entry name" value="AB_hydrolase_1"/>
</dbReference>
<dbReference type="PANTHER" id="PTHR12277:SF72">
    <property type="entry name" value="BAT5L PROTEIN"/>
    <property type="match status" value="1"/>
</dbReference>
<dbReference type="GeneID" id="100375565"/>
<feature type="domain" description="Phosphatidylserine Lipase ABHD16 N-terminal" evidence="2">
    <location>
        <begin position="5"/>
        <end position="131"/>
    </location>
</feature>
<accession>A0ABM0GLH0</accession>
<dbReference type="InterPro" id="IPR054518">
    <property type="entry name" value="ABHD16_N"/>
</dbReference>